<keyword evidence="3" id="KW-1185">Reference proteome</keyword>
<proteinExistence type="predicted"/>
<dbReference type="OrthoDB" id="10463664at2759"/>
<sequence length="634" mass="71885">MFNSNTSTSISLREIQSGTISKPHKTLKNKHFKYSKKKQLQVQCTVLTALKMFNSSNNNTSPNHQPMPNLLYLSNYVNQSQNIGDAILNYLNENRSALDAPTLLNNIQEMVKYQQTQDRIKQQSSHHKSTSSHASSSSSNHHNPLIELKKSDDSSKIANSTPSSSNSSVNNNTNKQSQSASNMFSQQDVSLYIKPARKTAKYFLTYIPPKLYCSPYKYDLMLRIPVTMNETHDFIFNLLDSESREKITKNNKGDEAYCIERTKTQRKNYLKPGFVNATFRLNFSICSFHNSRKPFLISVHIRAKSLNQNNHNTGGDIESDQLILISDPFSIFARKTGAKGQSIEDDWGLPNQFSDSSNNSTEEEEEDEEEDKKKKKKKEKATKRKRKEEESKPKKKKSIAEQKQPEPEKSISPPEVFNHSVNKETPIQVDNQDITTKIVSNYDQIVDNNQEVLSSGNIFDGDQWSQLFGSTTLSPDIAPFLEEEIVTCQQQPQPQPAIFQQFGTSSTPQQSQPSADLTMLLYQELLKQFNNRAPNQNVQLPSFLSPPPTTCTPETSCASNEMNWSRDYQKQTLQNTTTAEPIDLGRLILSRNANQTAPQPREQDGNNLLLSLDETLYSKLFGSSYGSNPSNYFF</sequence>
<evidence type="ECO:0000313" key="3">
    <source>
        <dbReference type="Proteomes" id="UP000006671"/>
    </source>
</evidence>
<feature type="region of interest" description="Disordered" evidence="1">
    <location>
        <begin position="114"/>
        <end position="182"/>
    </location>
</feature>
<dbReference type="OMA" id="AYCIERT"/>
<dbReference type="InParanoid" id="D2VG95"/>
<organism evidence="3">
    <name type="scientific">Naegleria gruberi</name>
    <name type="common">Amoeba</name>
    <dbReference type="NCBI Taxonomy" id="5762"/>
    <lineage>
        <taxon>Eukaryota</taxon>
        <taxon>Discoba</taxon>
        <taxon>Heterolobosea</taxon>
        <taxon>Tetramitia</taxon>
        <taxon>Eutetramitia</taxon>
        <taxon>Vahlkampfiidae</taxon>
        <taxon>Naegleria</taxon>
    </lineage>
</organism>
<dbReference type="EMBL" id="GG738869">
    <property type="protein sequence ID" value="EFC44231.1"/>
    <property type="molecule type" value="Genomic_DNA"/>
</dbReference>
<dbReference type="Proteomes" id="UP000006671">
    <property type="component" value="Unassembled WGS sequence"/>
</dbReference>
<evidence type="ECO:0000313" key="2">
    <source>
        <dbReference type="EMBL" id="EFC44231.1"/>
    </source>
</evidence>
<feature type="compositionally biased region" description="Acidic residues" evidence="1">
    <location>
        <begin position="361"/>
        <end position="370"/>
    </location>
</feature>
<feature type="compositionally biased region" description="Basic residues" evidence="1">
    <location>
        <begin position="373"/>
        <end position="386"/>
    </location>
</feature>
<feature type="compositionally biased region" description="Low complexity" evidence="1">
    <location>
        <begin position="156"/>
        <end position="179"/>
    </location>
</feature>
<feature type="region of interest" description="Disordered" evidence="1">
    <location>
        <begin position="341"/>
        <end position="418"/>
    </location>
</feature>
<dbReference type="KEGG" id="ngr:NAEGRDRAFT_49291"/>
<reference evidence="2 3" key="1">
    <citation type="journal article" date="2010" name="Cell">
        <title>The genome of Naegleria gruberi illuminates early eukaryotic versatility.</title>
        <authorList>
            <person name="Fritz-Laylin L.K."/>
            <person name="Prochnik S.E."/>
            <person name="Ginger M.L."/>
            <person name="Dacks J.B."/>
            <person name="Carpenter M.L."/>
            <person name="Field M.C."/>
            <person name="Kuo A."/>
            <person name="Paredez A."/>
            <person name="Chapman J."/>
            <person name="Pham J."/>
            <person name="Shu S."/>
            <person name="Neupane R."/>
            <person name="Cipriano M."/>
            <person name="Mancuso J."/>
            <person name="Tu H."/>
            <person name="Salamov A."/>
            <person name="Lindquist E."/>
            <person name="Shapiro H."/>
            <person name="Lucas S."/>
            <person name="Grigoriev I.V."/>
            <person name="Cande W.Z."/>
            <person name="Fulton C."/>
            <person name="Rokhsar D.S."/>
            <person name="Dawson S.C."/>
        </authorList>
    </citation>
    <scope>NUCLEOTIDE SEQUENCE [LARGE SCALE GENOMIC DNA]</scope>
    <source>
        <strain evidence="2 3">NEG-M</strain>
    </source>
</reference>
<feature type="compositionally biased region" description="Basic and acidic residues" evidence="1">
    <location>
        <begin position="387"/>
        <end position="409"/>
    </location>
</feature>
<dbReference type="GeneID" id="8848208"/>
<dbReference type="RefSeq" id="XP_002676975.1">
    <property type="nucleotide sequence ID" value="XM_002676929.1"/>
</dbReference>
<gene>
    <name evidence="2" type="ORF">NAEGRDRAFT_49291</name>
</gene>
<feature type="compositionally biased region" description="Low complexity" evidence="1">
    <location>
        <begin position="131"/>
        <end position="142"/>
    </location>
</feature>
<feature type="compositionally biased region" description="Polar residues" evidence="1">
    <location>
        <begin position="351"/>
        <end position="360"/>
    </location>
</feature>
<accession>D2VG95</accession>
<dbReference type="AlphaFoldDB" id="D2VG95"/>
<evidence type="ECO:0000256" key="1">
    <source>
        <dbReference type="SAM" id="MobiDB-lite"/>
    </source>
</evidence>
<name>D2VG95_NAEGR</name>
<dbReference type="VEuPathDB" id="AmoebaDB:NAEGRDRAFT_49291"/>
<protein>
    <submittedName>
        <fullName evidence="2">Predicted protein</fullName>
    </submittedName>
</protein>